<dbReference type="EMBL" id="BMNC01000002">
    <property type="protein sequence ID" value="GGM80533.1"/>
    <property type="molecule type" value="Genomic_DNA"/>
</dbReference>
<accession>A0ABQ2HG38</accession>
<gene>
    <name evidence="1" type="ORF">GCM10011609_15500</name>
</gene>
<keyword evidence="2" id="KW-1185">Reference proteome</keyword>
<evidence type="ECO:0000313" key="1">
    <source>
        <dbReference type="EMBL" id="GGM80533.1"/>
    </source>
</evidence>
<evidence type="ECO:0000313" key="2">
    <source>
        <dbReference type="Proteomes" id="UP000597656"/>
    </source>
</evidence>
<name>A0ABQ2HG38_9PSEU</name>
<organism evidence="1 2">
    <name type="scientific">Lentzea pudingi</name>
    <dbReference type="NCBI Taxonomy" id="1789439"/>
    <lineage>
        <taxon>Bacteria</taxon>
        <taxon>Bacillati</taxon>
        <taxon>Actinomycetota</taxon>
        <taxon>Actinomycetes</taxon>
        <taxon>Pseudonocardiales</taxon>
        <taxon>Pseudonocardiaceae</taxon>
        <taxon>Lentzea</taxon>
    </lineage>
</organism>
<proteinExistence type="predicted"/>
<protein>
    <submittedName>
        <fullName evidence="1">Uncharacterized protein</fullName>
    </submittedName>
</protein>
<sequence length="120" mass="13934">MTRHQNFTSDELAVITQGPGFLHDQSERECPGCGRTSVRSYVRKSVRAGHPSLVKYTWCASCGRFAGSTGAYPRGLTIYDRWQKAEPDDWKEFDLSLTRMFRRLDRLWQMGVLPQRFGWE</sequence>
<reference evidence="2" key="1">
    <citation type="journal article" date="2019" name="Int. J. Syst. Evol. Microbiol.">
        <title>The Global Catalogue of Microorganisms (GCM) 10K type strain sequencing project: providing services to taxonomists for standard genome sequencing and annotation.</title>
        <authorList>
            <consortium name="The Broad Institute Genomics Platform"/>
            <consortium name="The Broad Institute Genome Sequencing Center for Infectious Disease"/>
            <person name="Wu L."/>
            <person name="Ma J."/>
        </authorList>
    </citation>
    <scope>NUCLEOTIDE SEQUENCE [LARGE SCALE GENOMIC DNA]</scope>
    <source>
        <strain evidence="2">CGMCC 4.7319</strain>
    </source>
</reference>
<comment type="caution">
    <text evidence="1">The sequence shown here is derived from an EMBL/GenBank/DDBJ whole genome shotgun (WGS) entry which is preliminary data.</text>
</comment>
<dbReference type="Proteomes" id="UP000597656">
    <property type="component" value="Unassembled WGS sequence"/>
</dbReference>